<dbReference type="RefSeq" id="WP_243538294.1">
    <property type="nucleotide sequence ID" value="NZ_CP093442.1"/>
</dbReference>
<reference evidence="2" key="1">
    <citation type="submission" date="2022-03" db="EMBL/GenBank/DDBJ databases">
        <title>Genome Identification and Characterization of new species Bdellovibrio reynosense LBG001 sp. nov. from a Mexico soil sample.</title>
        <authorList>
            <person name="Camilli A."/>
            <person name="Ajao Y."/>
            <person name="Guo X."/>
        </authorList>
    </citation>
    <scope>NUCLEOTIDE SEQUENCE</scope>
    <source>
        <strain evidence="2">LBG001</strain>
    </source>
</reference>
<organism evidence="2 3">
    <name type="scientific">Bdellovibrio reynosensis</name>
    <dbReference type="NCBI Taxonomy" id="2835041"/>
    <lineage>
        <taxon>Bacteria</taxon>
        <taxon>Pseudomonadati</taxon>
        <taxon>Bdellovibrionota</taxon>
        <taxon>Bdellovibrionia</taxon>
        <taxon>Bdellovibrionales</taxon>
        <taxon>Pseudobdellovibrionaceae</taxon>
        <taxon>Bdellovibrio</taxon>
    </lineage>
</organism>
<dbReference type="EMBL" id="CP093442">
    <property type="protein sequence ID" value="UOF01689.1"/>
    <property type="molecule type" value="Genomic_DNA"/>
</dbReference>
<dbReference type="Proteomes" id="UP000830116">
    <property type="component" value="Chromosome"/>
</dbReference>
<evidence type="ECO:0000313" key="3">
    <source>
        <dbReference type="Proteomes" id="UP000830116"/>
    </source>
</evidence>
<feature type="chain" id="PRO_5046957863" evidence="1">
    <location>
        <begin position="23"/>
        <end position="477"/>
    </location>
</feature>
<keyword evidence="1" id="KW-0732">Signal</keyword>
<name>A0ABY4CAE0_9BACT</name>
<protein>
    <submittedName>
        <fullName evidence="2">Transposase</fullName>
    </submittedName>
</protein>
<evidence type="ECO:0000313" key="2">
    <source>
        <dbReference type="EMBL" id="UOF01689.1"/>
    </source>
</evidence>
<accession>A0ABY4CAE0</accession>
<gene>
    <name evidence="2" type="ORF">MNR06_01815</name>
</gene>
<sequence>MRVKTYLAAGLFCLAVTTKAKAQTPSLQKLALGVSVLEEPMAPSSKAQVYGQVRMEGMQYLTPIAEASQLTYSQLLSARLSAVKETSWMDFASDISGGTFFTKGQSHFVVHELYAGSHGNSDFKTFVGRKKKSWSEIDQRWQLGLWQPTFSIDALRPEEQGLTGLFLDYNTQKLEVLGFVTPMFIPNMGPDIREEGGGLVADSRWYRAPSRDYDFNNRINTISYDLDIPETAKLVANPGGAFMVRVGDKDKGPWLNVSAGYLPVNELILKRQNFKDVSEDEVDVTVSPVVTYHSISSVDFGYSYNSVSGTISYLQDEPLEKLPDPDWSIQKIKALQAYSASLDFSLANIFSKTLSFQIEYLKVVGGGIVDILSTGQPDDFTLFDKRLKFTNALSFGVEGQLASFFRRPFVTRFKYLYDYDQRGSLLNTEFLYYPSQKWAVVMGGDILGVQDETFSPSSFLNQYRANDRVYGGMTYVF</sequence>
<proteinExistence type="predicted"/>
<evidence type="ECO:0000256" key="1">
    <source>
        <dbReference type="SAM" id="SignalP"/>
    </source>
</evidence>
<feature type="signal peptide" evidence="1">
    <location>
        <begin position="1"/>
        <end position="22"/>
    </location>
</feature>
<keyword evidence="3" id="KW-1185">Reference proteome</keyword>